<dbReference type="OrthoDB" id="312874at2759"/>
<evidence type="ECO:0000313" key="2">
    <source>
        <dbReference type="EMBL" id="KIJ25018.1"/>
    </source>
</evidence>
<evidence type="ECO:0000256" key="1">
    <source>
        <dbReference type="SAM" id="MobiDB-lite"/>
    </source>
</evidence>
<name>A0A0C9T7M5_SPHS4</name>
<evidence type="ECO:0000313" key="3">
    <source>
        <dbReference type="Proteomes" id="UP000054279"/>
    </source>
</evidence>
<gene>
    <name evidence="2" type="ORF">M422DRAFT_274089</name>
</gene>
<organism evidence="2 3">
    <name type="scientific">Sphaerobolus stellatus (strain SS14)</name>
    <dbReference type="NCBI Taxonomy" id="990650"/>
    <lineage>
        <taxon>Eukaryota</taxon>
        <taxon>Fungi</taxon>
        <taxon>Dikarya</taxon>
        <taxon>Basidiomycota</taxon>
        <taxon>Agaricomycotina</taxon>
        <taxon>Agaricomycetes</taxon>
        <taxon>Phallomycetidae</taxon>
        <taxon>Geastrales</taxon>
        <taxon>Sphaerobolaceae</taxon>
        <taxon>Sphaerobolus</taxon>
    </lineage>
</organism>
<protein>
    <submittedName>
        <fullName evidence="2">Uncharacterized protein</fullName>
    </submittedName>
</protein>
<sequence>MLWVAPSRNTHFGGSLSTWALAREGPGKRREARFTDLDRVVEEYFDGSVSRLTKAKTGIFYQYSGDQTTQIGLLEDQFLKNFHPFFEPVKDLIQEWWELLRLGFAFKGQEYHNIHKRTLDYLQTTIEKIPDETGELTQQEDIRRVKYHTVTKEAIRTRQCADSLLITPKPNEKSATHNPTGSLPTEPRPATLSGPQKRLRKHEYWR</sequence>
<feature type="region of interest" description="Disordered" evidence="1">
    <location>
        <begin position="163"/>
        <end position="206"/>
    </location>
</feature>
<feature type="compositionally biased region" description="Basic residues" evidence="1">
    <location>
        <begin position="197"/>
        <end position="206"/>
    </location>
</feature>
<dbReference type="AlphaFoldDB" id="A0A0C9T7M5"/>
<dbReference type="Proteomes" id="UP000054279">
    <property type="component" value="Unassembled WGS sequence"/>
</dbReference>
<dbReference type="HOGENOM" id="CLU_110825_0_0_1"/>
<keyword evidence="3" id="KW-1185">Reference proteome</keyword>
<accession>A0A0C9T7M5</accession>
<dbReference type="EMBL" id="KN837440">
    <property type="protein sequence ID" value="KIJ25018.1"/>
    <property type="molecule type" value="Genomic_DNA"/>
</dbReference>
<proteinExistence type="predicted"/>
<reference evidence="2 3" key="1">
    <citation type="submission" date="2014-06" db="EMBL/GenBank/DDBJ databases">
        <title>Evolutionary Origins and Diversification of the Mycorrhizal Mutualists.</title>
        <authorList>
            <consortium name="DOE Joint Genome Institute"/>
            <consortium name="Mycorrhizal Genomics Consortium"/>
            <person name="Kohler A."/>
            <person name="Kuo A."/>
            <person name="Nagy L.G."/>
            <person name="Floudas D."/>
            <person name="Copeland A."/>
            <person name="Barry K.W."/>
            <person name="Cichocki N."/>
            <person name="Veneault-Fourrey C."/>
            <person name="LaButti K."/>
            <person name="Lindquist E.A."/>
            <person name="Lipzen A."/>
            <person name="Lundell T."/>
            <person name="Morin E."/>
            <person name="Murat C."/>
            <person name="Riley R."/>
            <person name="Ohm R."/>
            <person name="Sun H."/>
            <person name="Tunlid A."/>
            <person name="Henrissat B."/>
            <person name="Grigoriev I.V."/>
            <person name="Hibbett D.S."/>
            <person name="Martin F."/>
        </authorList>
    </citation>
    <scope>NUCLEOTIDE SEQUENCE [LARGE SCALE GENOMIC DNA]</scope>
    <source>
        <strain evidence="2 3">SS14</strain>
    </source>
</reference>